<dbReference type="Gene3D" id="3.40.50.800">
    <property type="entry name" value="Anticodon-binding domain"/>
    <property type="match status" value="1"/>
</dbReference>
<evidence type="ECO:0000256" key="2">
    <source>
        <dbReference type="ARBA" id="ARBA00022527"/>
    </source>
</evidence>
<dbReference type="Pfam" id="PF13393">
    <property type="entry name" value="tRNA-synt_His"/>
    <property type="match status" value="1"/>
</dbReference>
<proteinExistence type="predicted"/>
<dbReference type="Gene3D" id="3.10.110.10">
    <property type="entry name" value="Ubiquitin Conjugating Enzyme"/>
    <property type="match status" value="1"/>
</dbReference>
<dbReference type="STRING" id="13333.W1PZI8"/>
<dbReference type="InterPro" id="IPR024435">
    <property type="entry name" value="HisRS-related_dom"/>
</dbReference>
<dbReference type="PROSITE" id="PS50908">
    <property type="entry name" value="RWD"/>
    <property type="match status" value="1"/>
</dbReference>
<dbReference type="Pfam" id="PF12745">
    <property type="entry name" value="HGTP_anticodon2"/>
    <property type="match status" value="1"/>
</dbReference>
<dbReference type="SUPFAM" id="SSF56112">
    <property type="entry name" value="Protein kinase-like (PK-like)"/>
    <property type="match status" value="1"/>
</dbReference>
<evidence type="ECO:0000259" key="12">
    <source>
        <dbReference type="PROSITE" id="PS50011"/>
    </source>
</evidence>
<dbReference type="InterPro" id="IPR016135">
    <property type="entry name" value="UBQ-conjugating_enzyme/RWD"/>
</dbReference>
<dbReference type="Gramene" id="ERN13584">
    <property type="protein sequence ID" value="ERN13584"/>
    <property type="gene ID" value="AMTR_s00049p00026890"/>
</dbReference>
<dbReference type="Gene3D" id="3.30.930.10">
    <property type="entry name" value="Bira Bifunctional Protein, Domain 2"/>
    <property type="match status" value="1"/>
</dbReference>
<dbReference type="EMBL" id="KI392567">
    <property type="protein sequence ID" value="ERN13584.1"/>
    <property type="molecule type" value="Genomic_DNA"/>
</dbReference>
<feature type="region of interest" description="Disordered" evidence="11">
    <location>
        <begin position="1"/>
        <end position="29"/>
    </location>
</feature>
<evidence type="ECO:0000256" key="9">
    <source>
        <dbReference type="ARBA" id="ARBA00048679"/>
    </source>
</evidence>
<dbReference type="AlphaFoldDB" id="W1PZI8"/>
<dbReference type="FunFam" id="3.30.200.20:FF:000304">
    <property type="entry name" value="eIF-2-alpha kinase GCN2"/>
    <property type="match status" value="1"/>
</dbReference>
<keyword evidence="6 10" id="KW-0067">ATP-binding</keyword>
<dbReference type="GO" id="GO:0005737">
    <property type="term" value="C:cytoplasm"/>
    <property type="evidence" value="ECO:0000318"/>
    <property type="project" value="GO_Central"/>
</dbReference>
<dbReference type="HOGENOM" id="CLU_003578_0_0_1"/>
<dbReference type="EC" id="2.7.11.1" evidence="1"/>
<dbReference type="InterPro" id="IPR036621">
    <property type="entry name" value="Anticodon-bd_dom_sf"/>
</dbReference>
<keyword evidence="5" id="KW-0418">Kinase</keyword>
<evidence type="ECO:0000313" key="15">
    <source>
        <dbReference type="Proteomes" id="UP000017836"/>
    </source>
</evidence>
<name>W1PZI8_AMBTC</name>
<evidence type="ECO:0000256" key="11">
    <source>
        <dbReference type="SAM" id="MobiDB-lite"/>
    </source>
</evidence>
<sequence>MGRDSKKKKGGSGKKGKARVSPKDHSRFEDDPELIDELTALHGIFQEDFKLISSTREPQFSITLRPFLTDTSSTHNKISAHLLVRCLPGYPFKCPKLQIVPGEGLSKDNADRLLSLLIDQANHNARQGRVMIFNLAEAAQEFLTEVASVEQSLESASSSAPDNLNQSLRRDVDVTCDQLNTVGKYVVYGLIDLFGGPDGDDGSWDGHIGLDNLHEDLGKTSSTRPSEIIHGDKIVERRGDFSQSRAFDASRIGNMINCAHQSTTHFDKNQRTSLPPAVVRLDVLEEDSEEDSISISSKASVSDLELETVTEVHNSLLPVDSTVKNSAIKQSGNSDSSASEDDTSDSYILVTHNQTPEAMEKNLLMVHLLRLVCSSKGLVPHELPEIATELYNLGILSDWASDLATKPQIVFERTFRHVFEKHMLCSPVSQFWKASTYPSADNSLSSATSRYLNDFEEICSLGHGGFGHVALCRNKLDGRQYAVKRIRLKDKSPSVNERILREVATLSRLQHQHVVRYYQAWFETGIGSYLGEITRGSMTIGCSSSSFQITDSTNVMEPIDKLESTYLYIQMEYCPRTLRQVFDSYNGLFDKESTWHMFRQIVEGLAHIHGQGIIHRDLTPSNIFFDTRNDIKIGDFGLAKFLKLEQADLDPLFPSEKNGLSIEGTGQMGTYFYTAPEIEQGWPQINEKVDMYSLGVVFFELWHPFSTAMERNVILSDLKHKGTPPTDWVAKYPEQFSLLQRLMSPSPSDRPSAVEILRDALPPRMEDEWLNDILRTIQTAEDTYVYDRVLSTIFDDMRLLAKAHRHHGERGSLRSDSSYFIQNTELELQDHIIDVVKDLFKRHGAKRVEVLPLCVLDEPQEHNWKPVRLLTSGGDMLELCHELRMPFVHWIVENQKTSFKRYEISWVYRRAVGPSAPNRYLQGDFDIIGGGPALPESEIIKIAMDVIAKFFHSDACDIHLNHAKIFYAIWSWIGIKGENIRNVAKLISMMVSSCPQSSRRKATWSLVRRQLLQGLHLAETVLDRLHIVDLRFCGPADEVLPRLRGALPPDKPTHDALEELSTLLSYLREWKIQKHVYIDALMPPPESYHRKLFFQIYWCKENTHGSTSKEILFAVGGRYDQLIHRMWGHEYKSSPPGAVGVSIALEKILHHGSIERTETCSKVLVCSRGGGGLLEERMELVSELWQANIKADFVPTPDPSLTEQYEYAYEHDIKWLVILTETGLSQTGNVKVMLISNVIV</sequence>
<evidence type="ECO:0000256" key="3">
    <source>
        <dbReference type="ARBA" id="ARBA00022679"/>
    </source>
</evidence>
<dbReference type="GO" id="GO:0005829">
    <property type="term" value="C:cytosol"/>
    <property type="evidence" value="ECO:0000318"/>
    <property type="project" value="GO_Central"/>
</dbReference>
<accession>W1PZI8</accession>
<dbReference type="InterPro" id="IPR011009">
    <property type="entry name" value="Kinase-like_dom_sf"/>
</dbReference>
<dbReference type="FunFam" id="3.10.110.10:FF:000050">
    <property type="entry name" value="eIF-2-alpha kinase GCN2"/>
    <property type="match status" value="1"/>
</dbReference>
<dbReference type="GO" id="GO:0006412">
    <property type="term" value="P:translation"/>
    <property type="evidence" value="ECO:0007669"/>
    <property type="project" value="UniProtKB-KW"/>
</dbReference>
<dbReference type="GO" id="GO:0004694">
    <property type="term" value="F:eukaryotic translation initiation factor 2alpha kinase activity"/>
    <property type="evidence" value="ECO:0000318"/>
    <property type="project" value="GO_Central"/>
</dbReference>
<dbReference type="PROSITE" id="PS00109">
    <property type="entry name" value="PROTEIN_KINASE_TYR"/>
    <property type="match status" value="1"/>
</dbReference>
<evidence type="ECO:0000313" key="14">
    <source>
        <dbReference type="EMBL" id="ERN13584.1"/>
    </source>
</evidence>
<evidence type="ECO:0000259" key="13">
    <source>
        <dbReference type="PROSITE" id="PS50908"/>
    </source>
</evidence>
<evidence type="ECO:0000256" key="10">
    <source>
        <dbReference type="PROSITE-ProRule" id="PRU10141"/>
    </source>
</evidence>
<dbReference type="FunFam" id="3.40.50.800:FF:000012">
    <property type="entry name" value="Histidine--tRNA ligase, cytoplasmic"/>
    <property type="match status" value="1"/>
</dbReference>
<feature type="domain" description="Protein kinase" evidence="12">
    <location>
        <begin position="455"/>
        <end position="770"/>
    </location>
</feature>
<dbReference type="SMART" id="SM00591">
    <property type="entry name" value="RWD"/>
    <property type="match status" value="1"/>
</dbReference>
<feature type="compositionally biased region" description="Basic residues" evidence="11">
    <location>
        <begin position="1"/>
        <end position="20"/>
    </location>
</feature>
<evidence type="ECO:0000256" key="1">
    <source>
        <dbReference type="ARBA" id="ARBA00012513"/>
    </source>
</evidence>
<dbReference type="InterPro" id="IPR006575">
    <property type="entry name" value="RWD_dom"/>
</dbReference>
<dbReference type="SUPFAM" id="SSF54495">
    <property type="entry name" value="UBC-like"/>
    <property type="match status" value="1"/>
</dbReference>
<dbReference type="InterPro" id="IPR041715">
    <property type="entry name" value="HisRS-like_core"/>
</dbReference>
<dbReference type="OMA" id="ADEAWND"/>
<comment type="catalytic activity">
    <reaction evidence="8">
        <text>L-threonyl-[protein] + ATP = O-phospho-L-threonyl-[protein] + ADP + H(+)</text>
        <dbReference type="Rhea" id="RHEA:46608"/>
        <dbReference type="Rhea" id="RHEA-COMP:11060"/>
        <dbReference type="Rhea" id="RHEA-COMP:11605"/>
        <dbReference type="ChEBI" id="CHEBI:15378"/>
        <dbReference type="ChEBI" id="CHEBI:30013"/>
        <dbReference type="ChEBI" id="CHEBI:30616"/>
        <dbReference type="ChEBI" id="CHEBI:61977"/>
        <dbReference type="ChEBI" id="CHEBI:456216"/>
        <dbReference type="EC" id="2.7.11.1"/>
    </reaction>
</comment>
<dbReference type="Gene3D" id="1.10.510.10">
    <property type="entry name" value="Transferase(Phosphotransferase) domain 1"/>
    <property type="match status" value="1"/>
</dbReference>
<reference evidence="15" key="1">
    <citation type="journal article" date="2013" name="Science">
        <title>The Amborella genome and the evolution of flowering plants.</title>
        <authorList>
            <consortium name="Amborella Genome Project"/>
        </authorList>
    </citation>
    <scope>NUCLEOTIDE SEQUENCE [LARGE SCALE GENOMIC DNA]</scope>
</reference>
<evidence type="ECO:0000256" key="5">
    <source>
        <dbReference type="ARBA" id="ARBA00022777"/>
    </source>
</evidence>
<dbReference type="InterPro" id="IPR017441">
    <property type="entry name" value="Protein_kinase_ATP_BS"/>
</dbReference>
<dbReference type="GO" id="GO:0005634">
    <property type="term" value="C:nucleus"/>
    <property type="evidence" value="ECO:0000318"/>
    <property type="project" value="GO_Central"/>
</dbReference>
<keyword evidence="4 10" id="KW-0547">Nucleotide-binding</keyword>
<gene>
    <name evidence="14" type="ORF">AMTR_s00049p00026890</name>
</gene>
<dbReference type="GO" id="GO:0005524">
    <property type="term" value="F:ATP binding"/>
    <property type="evidence" value="ECO:0007669"/>
    <property type="project" value="UniProtKB-UniRule"/>
</dbReference>
<feature type="binding site" evidence="10">
    <location>
        <position position="484"/>
    </location>
    <ligand>
        <name>ATP</name>
        <dbReference type="ChEBI" id="CHEBI:30616"/>
    </ligand>
</feature>
<dbReference type="GO" id="GO:0009893">
    <property type="term" value="P:positive regulation of metabolic process"/>
    <property type="evidence" value="ECO:0007669"/>
    <property type="project" value="UniProtKB-ARBA"/>
</dbReference>
<dbReference type="Proteomes" id="UP000017836">
    <property type="component" value="Unassembled WGS sequence"/>
</dbReference>
<dbReference type="InterPro" id="IPR000719">
    <property type="entry name" value="Prot_kinase_dom"/>
</dbReference>
<dbReference type="PANTHER" id="PTHR11476">
    <property type="entry name" value="HISTIDYL-TRNA SYNTHETASE"/>
    <property type="match status" value="1"/>
</dbReference>
<dbReference type="PROSITE" id="PS00107">
    <property type="entry name" value="PROTEIN_KINASE_ATP"/>
    <property type="match status" value="1"/>
</dbReference>
<evidence type="ECO:0000256" key="8">
    <source>
        <dbReference type="ARBA" id="ARBA00047899"/>
    </source>
</evidence>
<dbReference type="InterPro" id="IPR008266">
    <property type="entry name" value="Tyr_kinase_AS"/>
</dbReference>
<evidence type="ECO:0000256" key="4">
    <source>
        <dbReference type="ARBA" id="ARBA00022741"/>
    </source>
</evidence>
<dbReference type="FunFam" id="1.10.510.10:FF:000539">
    <property type="entry name" value="eIF-2-alpha kinase GCN2"/>
    <property type="match status" value="1"/>
</dbReference>
<evidence type="ECO:0000256" key="6">
    <source>
        <dbReference type="ARBA" id="ARBA00022840"/>
    </source>
</evidence>
<dbReference type="CDD" id="cd14046">
    <property type="entry name" value="STKc_EIF2AK4_GCN2_rpt2"/>
    <property type="match status" value="1"/>
</dbReference>
<dbReference type="PROSITE" id="PS50011">
    <property type="entry name" value="PROTEIN_KINASE_DOM"/>
    <property type="match status" value="1"/>
</dbReference>
<feature type="domain" description="RWD" evidence="13">
    <location>
        <begin position="36"/>
        <end position="146"/>
    </location>
</feature>
<keyword evidence="3" id="KW-0808">Transferase</keyword>
<evidence type="ECO:0000256" key="7">
    <source>
        <dbReference type="ARBA" id="ARBA00022917"/>
    </source>
</evidence>
<dbReference type="CDD" id="cd23823">
    <property type="entry name" value="RWD_GCN2"/>
    <property type="match status" value="1"/>
</dbReference>
<dbReference type="SUPFAM" id="SSF55681">
    <property type="entry name" value="Class II aaRS and biotin synthetases"/>
    <property type="match status" value="1"/>
</dbReference>
<keyword evidence="15" id="KW-1185">Reference proteome</keyword>
<keyword evidence="7" id="KW-0648">Protein biosynthesis</keyword>
<dbReference type="Pfam" id="PF00069">
    <property type="entry name" value="Pkinase"/>
    <property type="match status" value="1"/>
</dbReference>
<dbReference type="InterPro" id="IPR045864">
    <property type="entry name" value="aa-tRNA-synth_II/BPL/LPL"/>
</dbReference>
<keyword evidence="2" id="KW-0723">Serine/threonine-protein kinase</keyword>
<comment type="catalytic activity">
    <reaction evidence="9">
        <text>L-seryl-[protein] + ATP = O-phospho-L-seryl-[protein] + ADP + H(+)</text>
        <dbReference type="Rhea" id="RHEA:17989"/>
        <dbReference type="Rhea" id="RHEA-COMP:9863"/>
        <dbReference type="Rhea" id="RHEA-COMP:11604"/>
        <dbReference type="ChEBI" id="CHEBI:15378"/>
        <dbReference type="ChEBI" id="CHEBI:29999"/>
        <dbReference type="ChEBI" id="CHEBI:30616"/>
        <dbReference type="ChEBI" id="CHEBI:83421"/>
        <dbReference type="ChEBI" id="CHEBI:456216"/>
        <dbReference type="EC" id="2.7.11.1"/>
    </reaction>
</comment>
<dbReference type="eggNOG" id="KOG1035">
    <property type="taxonomic scope" value="Eukaryota"/>
</dbReference>
<dbReference type="Gene3D" id="3.30.200.20">
    <property type="entry name" value="Phosphorylase Kinase, domain 1"/>
    <property type="match status" value="1"/>
</dbReference>
<protein>
    <recommendedName>
        <fullName evidence="1">non-specific serine/threonine protein kinase</fullName>
        <ecNumber evidence="1">2.7.11.1</ecNumber>
    </recommendedName>
</protein>
<dbReference type="SUPFAM" id="SSF52954">
    <property type="entry name" value="Class II aaRS ABD-related"/>
    <property type="match status" value="1"/>
</dbReference>
<dbReference type="PANTHER" id="PTHR11476:SF10">
    <property type="entry name" value="NON-SPECIFIC SERINE_THREONINE PROTEIN KINASE"/>
    <property type="match status" value="1"/>
</dbReference>
<dbReference type="Pfam" id="PF05773">
    <property type="entry name" value="RWD"/>
    <property type="match status" value="1"/>
</dbReference>
<organism evidence="14 15">
    <name type="scientific">Amborella trichopoda</name>
    <dbReference type="NCBI Taxonomy" id="13333"/>
    <lineage>
        <taxon>Eukaryota</taxon>
        <taxon>Viridiplantae</taxon>
        <taxon>Streptophyta</taxon>
        <taxon>Embryophyta</taxon>
        <taxon>Tracheophyta</taxon>
        <taxon>Spermatophyta</taxon>
        <taxon>Magnoliopsida</taxon>
        <taxon>Amborellales</taxon>
        <taxon>Amborellaceae</taxon>
        <taxon>Amborella</taxon>
    </lineage>
</organism>